<evidence type="ECO:0000256" key="3">
    <source>
        <dbReference type="ARBA" id="ARBA00022705"/>
    </source>
</evidence>
<dbReference type="InterPro" id="IPR006200">
    <property type="entry name" value="LexA"/>
</dbReference>
<keyword evidence="9" id="KW-0804">Transcription</keyword>
<feature type="domain" description="Peptidase S24/S26A/S26B/S26C" evidence="13">
    <location>
        <begin position="101"/>
        <end position="204"/>
    </location>
</feature>
<evidence type="ECO:0000256" key="12">
    <source>
        <dbReference type="RuleBase" id="RU003991"/>
    </source>
</evidence>
<protein>
    <submittedName>
        <fullName evidence="15">LexA repressor</fullName>
    </submittedName>
</protein>
<keyword evidence="2" id="KW-0678">Repressor</keyword>
<evidence type="ECO:0000256" key="9">
    <source>
        <dbReference type="ARBA" id="ARBA00023163"/>
    </source>
</evidence>
<dbReference type="PATRIC" id="fig|1618333.3.peg.329"/>
<dbReference type="Proteomes" id="UP000034316">
    <property type="component" value="Unassembled WGS sequence"/>
</dbReference>
<dbReference type="Gene3D" id="2.10.109.10">
    <property type="entry name" value="Umud Fragment, subunit A"/>
    <property type="match status" value="1"/>
</dbReference>
<reference evidence="15 16" key="1">
    <citation type="journal article" date="2015" name="Nature">
        <title>rRNA introns, odd ribosomes, and small enigmatic genomes across a large radiation of phyla.</title>
        <authorList>
            <person name="Brown C.T."/>
            <person name="Hug L.A."/>
            <person name="Thomas B.C."/>
            <person name="Sharon I."/>
            <person name="Castelle C.J."/>
            <person name="Singh A."/>
            <person name="Wilkins M.J."/>
            <person name="Williams K.H."/>
            <person name="Banfield J.F."/>
        </authorList>
    </citation>
    <scope>NUCLEOTIDE SEQUENCE [LARGE SCALE GENOMIC DNA]</scope>
</reference>
<comment type="caution">
    <text evidence="15">The sequence shown here is derived from an EMBL/GenBank/DDBJ whole genome shotgun (WGS) entry which is preliminary data.</text>
</comment>
<dbReference type="InterPro" id="IPR050077">
    <property type="entry name" value="LexA_repressor"/>
</dbReference>
<keyword evidence="7" id="KW-0805">Transcription regulation</keyword>
<evidence type="ECO:0000256" key="6">
    <source>
        <dbReference type="ARBA" id="ARBA00022813"/>
    </source>
</evidence>
<evidence type="ECO:0000256" key="5">
    <source>
        <dbReference type="ARBA" id="ARBA00022801"/>
    </source>
</evidence>
<dbReference type="CDD" id="cd06529">
    <property type="entry name" value="S24_LexA-like"/>
    <property type="match status" value="1"/>
</dbReference>
<feature type="domain" description="LexA repressor DNA-binding" evidence="14">
    <location>
        <begin position="7"/>
        <end position="68"/>
    </location>
</feature>
<dbReference type="GO" id="GO:0004252">
    <property type="term" value="F:serine-type endopeptidase activity"/>
    <property type="evidence" value="ECO:0007669"/>
    <property type="project" value="InterPro"/>
</dbReference>
<dbReference type="PANTHER" id="PTHR33516:SF2">
    <property type="entry name" value="LEXA REPRESSOR-RELATED"/>
    <property type="match status" value="1"/>
</dbReference>
<dbReference type="InterPro" id="IPR039418">
    <property type="entry name" value="LexA-like"/>
</dbReference>
<dbReference type="GO" id="GO:0006260">
    <property type="term" value="P:DNA replication"/>
    <property type="evidence" value="ECO:0007669"/>
    <property type="project" value="UniProtKB-KW"/>
</dbReference>
<sequence length="220" mass="24923">MQEEITITKRQKQILRAIYNSLKNEGYPPTFDDLKTKLDISSNQAIIDHLKALEKKKLIKREEGTARGIKITDDGFGILNIQPIIPNLGTSFAGAMTATFPITDNWQTLSDEVKIKQDMFLVEISGDSMIEAGIDNGDILVAQRSAEFTNKDIVVAQMYGGTTVKRFMLQNHSPRKFLKPENKKYDIILFKTDTKMQARIIGKYINKNILPINPKTKSFI</sequence>
<evidence type="ECO:0000259" key="14">
    <source>
        <dbReference type="Pfam" id="PF01726"/>
    </source>
</evidence>
<comment type="similarity">
    <text evidence="1 12">Belongs to the peptidase S24 family.</text>
</comment>
<dbReference type="GO" id="GO:0009432">
    <property type="term" value="P:SOS response"/>
    <property type="evidence" value="ECO:0007669"/>
    <property type="project" value="UniProtKB-KW"/>
</dbReference>
<proteinExistence type="inferred from homology"/>
<dbReference type="EMBL" id="LBRB01000009">
    <property type="protein sequence ID" value="KKP88722.1"/>
    <property type="molecule type" value="Genomic_DNA"/>
</dbReference>
<dbReference type="InterPro" id="IPR036286">
    <property type="entry name" value="LexA/Signal_pep-like_sf"/>
</dbReference>
<gene>
    <name evidence="15" type="ORF">UR93_C0009G0010</name>
</gene>
<dbReference type="Pfam" id="PF01726">
    <property type="entry name" value="LexA_DNA_bind"/>
    <property type="match status" value="1"/>
</dbReference>
<keyword evidence="11" id="KW-0742">SOS response</keyword>
<evidence type="ECO:0000256" key="7">
    <source>
        <dbReference type="ARBA" id="ARBA00023015"/>
    </source>
</evidence>
<evidence type="ECO:0000256" key="8">
    <source>
        <dbReference type="ARBA" id="ARBA00023125"/>
    </source>
</evidence>
<evidence type="ECO:0000313" key="15">
    <source>
        <dbReference type="EMBL" id="KKP88722.1"/>
    </source>
</evidence>
<keyword evidence="3" id="KW-0235">DNA replication</keyword>
<evidence type="ECO:0000256" key="4">
    <source>
        <dbReference type="ARBA" id="ARBA00022763"/>
    </source>
</evidence>
<evidence type="ECO:0000256" key="2">
    <source>
        <dbReference type="ARBA" id="ARBA00022491"/>
    </source>
</evidence>
<dbReference type="PANTHER" id="PTHR33516">
    <property type="entry name" value="LEXA REPRESSOR"/>
    <property type="match status" value="1"/>
</dbReference>
<dbReference type="SUPFAM" id="SSF51306">
    <property type="entry name" value="LexA/Signal peptidase"/>
    <property type="match status" value="1"/>
</dbReference>
<keyword evidence="4" id="KW-0227">DNA damage</keyword>
<dbReference type="PRINTS" id="PR00726">
    <property type="entry name" value="LEXASERPTASE"/>
</dbReference>
<evidence type="ECO:0000259" key="13">
    <source>
        <dbReference type="Pfam" id="PF00717"/>
    </source>
</evidence>
<dbReference type="AlphaFoldDB" id="A0A0G0GAJ1"/>
<dbReference type="STRING" id="1618333.UR93_C0009G0010"/>
<dbReference type="GO" id="GO:0006281">
    <property type="term" value="P:DNA repair"/>
    <property type="evidence" value="ECO:0007669"/>
    <property type="project" value="UniProtKB-KW"/>
</dbReference>
<name>A0A0G0GAJ1_9BACT</name>
<accession>A0A0G0GAJ1</accession>
<evidence type="ECO:0000313" key="16">
    <source>
        <dbReference type="Proteomes" id="UP000034316"/>
    </source>
</evidence>
<dbReference type="InterPro" id="IPR015927">
    <property type="entry name" value="Peptidase_S24_S26A/B/C"/>
</dbReference>
<keyword evidence="8" id="KW-0238">DNA-binding</keyword>
<dbReference type="SUPFAM" id="SSF46785">
    <property type="entry name" value="Winged helix' DNA-binding domain"/>
    <property type="match status" value="1"/>
</dbReference>
<dbReference type="InterPro" id="IPR006197">
    <property type="entry name" value="Peptidase_S24_LexA"/>
</dbReference>
<dbReference type="InterPro" id="IPR036390">
    <property type="entry name" value="WH_DNA-bd_sf"/>
</dbReference>
<dbReference type="GO" id="GO:0006508">
    <property type="term" value="P:proteolysis"/>
    <property type="evidence" value="ECO:0007669"/>
    <property type="project" value="InterPro"/>
</dbReference>
<evidence type="ECO:0000256" key="10">
    <source>
        <dbReference type="ARBA" id="ARBA00023204"/>
    </source>
</evidence>
<dbReference type="Gene3D" id="1.10.10.10">
    <property type="entry name" value="Winged helix-like DNA-binding domain superfamily/Winged helix DNA-binding domain"/>
    <property type="match status" value="1"/>
</dbReference>
<dbReference type="InterPro" id="IPR006199">
    <property type="entry name" value="LexA_DNA-bd_dom"/>
</dbReference>
<organism evidence="15 16">
    <name type="scientific">Berkelbacteria bacterium GW2011_GWA2_35_9</name>
    <dbReference type="NCBI Taxonomy" id="1618333"/>
    <lineage>
        <taxon>Bacteria</taxon>
        <taxon>Candidatus Berkelbacteria</taxon>
    </lineage>
</organism>
<evidence type="ECO:0000256" key="11">
    <source>
        <dbReference type="ARBA" id="ARBA00023236"/>
    </source>
</evidence>
<dbReference type="NCBIfam" id="TIGR00498">
    <property type="entry name" value="lexA"/>
    <property type="match status" value="1"/>
</dbReference>
<dbReference type="GO" id="GO:0045892">
    <property type="term" value="P:negative regulation of DNA-templated transcription"/>
    <property type="evidence" value="ECO:0007669"/>
    <property type="project" value="InterPro"/>
</dbReference>
<dbReference type="Pfam" id="PF00717">
    <property type="entry name" value="Peptidase_S24"/>
    <property type="match status" value="1"/>
</dbReference>
<evidence type="ECO:0000256" key="1">
    <source>
        <dbReference type="ARBA" id="ARBA00007484"/>
    </source>
</evidence>
<dbReference type="InterPro" id="IPR036388">
    <property type="entry name" value="WH-like_DNA-bd_sf"/>
</dbReference>
<dbReference type="GO" id="GO:0003677">
    <property type="term" value="F:DNA binding"/>
    <property type="evidence" value="ECO:0007669"/>
    <property type="project" value="UniProtKB-KW"/>
</dbReference>
<keyword evidence="10" id="KW-0234">DNA repair</keyword>
<keyword evidence="5 12" id="KW-0378">Hydrolase</keyword>
<keyword evidence="6 12" id="KW-0068">Autocatalytic cleavage</keyword>